<feature type="binding site" evidence="1">
    <location>
        <position position="54"/>
    </location>
    <ligand>
        <name>Mg(2+)</name>
        <dbReference type="ChEBI" id="CHEBI:18420"/>
        <label>1</label>
    </ligand>
</feature>
<feature type="domain" description="PurM-like N-terminal" evidence="2">
    <location>
        <begin position="36"/>
        <end position="148"/>
    </location>
</feature>
<dbReference type="GO" id="GO:0009229">
    <property type="term" value="P:thiamine diphosphate biosynthetic process"/>
    <property type="evidence" value="ECO:0007669"/>
    <property type="project" value="UniProtKB-UniRule"/>
</dbReference>
<feature type="binding site" evidence="1">
    <location>
        <position position="38"/>
    </location>
    <ligand>
        <name>Mg(2+)</name>
        <dbReference type="ChEBI" id="CHEBI:18420"/>
        <label>3</label>
    </ligand>
</feature>
<feature type="binding site" evidence="1">
    <location>
        <begin position="130"/>
        <end position="131"/>
    </location>
    <ligand>
        <name>ATP</name>
        <dbReference type="ChEBI" id="CHEBI:30616"/>
    </ligand>
</feature>
<evidence type="ECO:0000256" key="1">
    <source>
        <dbReference type="HAMAP-Rule" id="MF_02128"/>
    </source>
</evidence>
<dbReference type="Gene3D" id="3.30.1330.10">
    <property type="entry name" value="PurM-like, N-terminal domain"/>
    <property type="match status" value="1"/>
</dbReference>
<dbReference type="GO" id="GO:0000287">
    <property type="term" value="F:magnesium ion binding"/>
    <property type="evidence" value="ECO:0007669"/>
    <property type="project" value="UniProtKB-UniRule"/>
</dbReference>
<feature type="binding site" evidence="1">
    <location>
        <position position="83"/>
    </location>
    <ligand>
        <name>Mg(2+)</name>
        <dbReference type="ChEBI" id="CHEBI:18420"/>
        <label>2</label>
    </ligand>
</feature>
<feature type="binding site" evidence="1">
    <location>
        <position position="131"/>
    </location>
    <ligand>
        <name>Mg(2+)</name>
        <dbReference type="ChEBI" id="CHEBI:18420"/>
        <label>1</label>
    </ligand>
</feature>
<dbReference type="PIRSF" id="PIRSF005303">
    <property type="entry name" value="Thiam_monoph_kin"/>
    <property type="match status" value="1"/>
</dbReference>
<feature type="binding site" evidence="1">
    <location>
        <position position="240"/>
    </location>
    <ligand>
        <name>ATP</name>
        <dbReference type="ChEBI" id="CHEBI:30616"/>
    </ligand>
</feature>
<keyword evidence="4" id="KW-1185">Reference proteome</keyword>
<comment type="pathway">
    <text evidence="1">Cofactor biosynthesis; thiamine diphosphate biosynthesis; thiamine diphosphate from thiamine phosphate: step 1/1.</text>
</comment>
<keyword evidence="1" id="KW-0479">Metal-binding</keyword>
<dbReference type="EC" id="2.7.4.16" evidence="1"/>
<comment type="caution">
    <text evidence="3">The sequence shown here is derived from an EMBL/GenBank/DDBJ whole genome shotgun (WGS) entry which is preliminary data.</text>
</comment>
<keyword evidence="1" id="KW-0547">Nucleotide-binding</keyword>
<feature type="binding site" evidence="1">
    <location>
        <position position="53"/>
    </location>
    <ligand>
        <name>Mg(2+)</name>
        <dbReference type="ChEBI" id="CHEBI:18420"/>
        <label>1</label>
    </ligand>
</feature>
<dbReference type="InterPro" id="IPR016188">
    <property type="entry name" value="PurM-like_N"/>
</dbReference>
<keyword evidence="1 3" id="KW-0418">Kinase</keyword>
<organism evidence="3 4">
    <name type="scientific">Janibacter cremeus</name>
    <dbReference type="NCBI Taxonomy" id="1285192"/>
    <lineage>
        <taxon>Bacteria</taxon>
        <taxon>Bacillati</taxon>
        <taxon>Actinomycetota</taxon>
        <taxon>Actinomycetes</taxon>
        <taxon>Micrococcales</taxon>
        <taxon>Intrasporangiaceae</taxon>
        <taxon>Janibacter</taxon>
    </lineage>
</organism>
<feature type="binding site" evidence="1">
    <location>
        <position position="238"/>
    </location>
    <ligand>
        <name>Mg(2+)</name>
        <dbReference type="ChEBI" id="CHEBI:18420"/>
        <label>3</label>
    </ligand>
</feature>
<dbReference type="PANTHER" id="PTHR30270">
    <property type="entry name" value="THIAMINE-MONOPHOSPHATE KINASE"/>
    <property type="match status" value="1"/>
</dbReference>
<dbReference type="InterPro" id="IPR036921">
    <property type="entry name" value="PurM-like_N_sf"/>
</dbReference>
<dbReference type="GO" id="GO:0009030">
    <property type="term" value="F:thiamine-phosphate kinase activity"/>
    <property type="evidence" value="ECO:0007669"/>
    <property type="project" value="UniProtKB-UniRule"/>
</dbReference>
<dbReference type="AlphaFoldDB" id="A0A852VJH7"/>
<dbReference type="HAMAP" id="MF_02128">
    <property type="entry name" value="TMP_kinase"/>
    <property type="match status" value="1"/>
</dbReference>
<comment type="caution">
    <text evidence="1">Lacks conserved residue(s) required for the propagation of feature annotation.</text>
</comment>
<dbReference type="PANTHER" id="PTHR30270:SF0">
    <property type="entry name" value="THIAMINE-MONOPHOSPHATE KINASE"/>
    <property type="match status" value="1"/>
</dbReference>
<accession>A0A852VJH7</accession>
<dbReference type="GO" id="GO:0005524">
    <property type="term" value="F:ATP binding"/>
    <property type="evidence" value="ECO:0007669"/>
    <property type="project" value="UniProtKB-UniRule"/>
</dbReference>
<keyword evidence="1" id="KW-0460">Magnesium</keyword>
<dbReference type="InterPro" id="IPR036676">
    <property type="entry name" value="PurM-like_C_sf"/>
</dbReference>
<evidence type="ECO:0000313" key="3">
    <source>
        <dbReference type="EMBL" id="NYF97222.1"/>
    </source>
</evidence>
<feature type="binding site" evidence="1">
    <location>
        <position position="83"/>
    </location>
    <ligand>
        <name>Mg(2+)</name>
        <dbReference type="ChEBI" id="CHEBI:18420"/>
        <label>3</label>
    </ligand>
</feature>
<dbReference type="SUPFAM" id="SSF56042">
    <property type="entry name" value="PurM C-terminal domain-like"/>
    <property type="match status" value="1"/>
</dbReference>
<reference evidence="3 4" key="1">
    <citation type="submission" date="2020-07" db="EMBL/GenBank/DDBJ databases">
        <title>Sequencing the genomes of 1000 actinobacteria strains.</title>
        <authorList>
            <person name="Klenk H.-P."/>
        </authorList>
    </citation>
    <scope>NUCLEOTIDE SEQUENCE [LARGE SCALE GENOMIC DNA]</scope>
    <source>
        <strain evidence="3 4">DSM 26154</strain>
    </source>
</reference>
<feature type="binding site" evidence="1">
    <location>
        <position position="291"/>
    </location>
    <ligand>
        <name>substrate</name>
    </ligand>
</feature>
<gene>
    <name evidence="1" type="primary">thiL</name>
    <name evidence="3" type="ORF">BJY20_000614</name>
</gene>
<dbReference type="InterPro" id="IPR006283">
    <property type="entry name" value="ThiL-like"/>
</dbReference>
<evidence type="ECO:0000259" key="2">
    <source>
        <dbReference type="Pfam" id="PF00586"/>
    </source>
</evidence>
<comment type="function">
    <text evidence="1">Catalyzes the ATP-dependent phosphorylation of thiamine-monophosphate (TMP) to form thiamine-pyrophosphate (TPP), the active form of vitamin B1.</text>
</comment>
<proteinExistence type="inferred from homology"/>
<feature type="binding site" evidence="1">
    <location>
        <position position="333"/>
    </location>
    <ligand>
        <name>substrate</name>
    </ligand>
</feature>
<sequence>MTRARLQDICEEELLSRLFPLFRGAAGPAEVLLGPGDDAAVLAAPSAAVVLTTDSMVRGRDWHDDWSSPTEVGRKVVAQNIADIAAMGAVPTGLLVAIAADPATEVEWALSLAEGIAQAAREAGAPVLGGDLSSAAEGSIVVGITAVGDLQGRRAVRRDGALVGDLVAVRGSLGRSGGGLQLLLAGRGRTHLDPPLGDADDPLARAIEVLCRVHRSTEDVPWRAGPEAADAGATAMIDLSDGLVRDLGRVAGASGVRIELDGEALAAFATGPLTLALGAEEAMRQVLSGGEEHSLAATFPRAAVPDGWEVIGVCADGSGEVLVDGEVPPVTGWDHFSG</sequence>
<feature type="binding site" evidence="1">
    <location>
        <position position="52"/>
    </location>
    <ligand>
        <name>Mg(2+)</name>
        <dbReference type="ChEBI" id="CHEBI:18420"/>
        <label>4</label>
    </ligand>
</feature>
<dbReference type="NCBIfam" id="TIGR01379">
    <property type="entry name" value="thiL"/>
    <property type="match status" value="1"/>
</dbReference>
<feature type="binding site" evidence="1">
    <location>
        <position position="83"/>
    </location>
    <ligand>
        <name>Mg(2+)</name>
        <dbReference type="ChEBI" id="CHEBI:18420"/>
        <label>4</label>
    </ligand>
</feature>
<feature type="binding site" evidence="1">
    <location>
        <position position="38"/>
    </location>
    <ligand>
        <name>Mg(2+)</name>
        <dbReference type="ChEBI" id="CHEBI:18420"/>
        <label>4</label>
    </ligand>
</feature>
<dbReference type="Pfam" id="PF00586">
    <property type="entry name" value="AIRS"/>
    <property type="match status" value="1"/>
</dbReference>
<keyword evidence="1 3" id="KW-0808">Transferase</keyword>
<feature type="binding site" evidence="1">
    <location>
        <position position="158"/>
    </location>
    <ligand>
        <name>ATP</name>
        <dbReference type="ChEBI" id="CHEBI:30616"/>
    </ligand>
</feature>
<comment type="miscellaneous">
    <text evidence="1">Reaction mechanism of ThiL seems to utilize a direct, inline transfer of the gamma-phosphate of ATP to TMP rather than a phosphorylated enzyme intermediate.</text>
</comment>
<evidence type="ECO:0000313" key="4">
    <source>
        <dbReference type="Proteomes" id="UP000554054"/>
    </source>
</evidence>
<dbReference type="RefSeq" id="WP_185990183.1">
    <property type="nucleotide sequence ID" value="NZ_JACCAE010000001.1"/>
</dbReference>
<dbReference type="UniPathway" id="UPA00060">
    <property type="reaction ID" value="UER00142"/>
</dbReference>
<name>A0A852VJH7_9MICO</name>
<dbReference type="Proteomes" id="UP000554054">
    <property type="component" value="Unassembled WGS sequence"/>
</dbReference>
<feature type="binding site" evidence="1">
    <location>
        <position position="54"/>
    </location>
    <ligand>
        <name>Mg(2+)</name>
        <dbReference type="ChEBI" id="CHEBI:18420"/>
        <label>2</label>
    </ligand>
</feature>
<protein>
    <recommendedName>
        <fullName evidence="1">Thiamine-monophosphate kinase</fullName>
        <shortName evidence="1">TMP kinase</shortName>
        <shortName evidence="1">Thiamine-phosphate kinase</shortName>
        <ecNumber evidence="1">2.7.4.16</ecNumber>
    </recommendedName>
</protein>
<dbReference type="GO" id="GO:0009228">
    <property type="term" value="P:thiamine biosynthetic process"/>
    <property type="evidence" value="ECO:0007669"/>
    <property type="project" value="UniProtKB-KW"/>
</dbReference>
<dbReference type="SUPFAM" id="SSF55326">
    <property type="entry name" value="PurM N-terminal domain-like"/>
    <property type="match status" value="1"/>
</dbReference>
<dbReference type="EMBL" id="JACCAE010000001">
    <property type="protein sequence ID" value="NYF97222.1"/>
    <property type="molecule type" value="Genomic_DNA"/>
</dbReference>
<keyword evidence="1" id="KW-0784">Thiamine biosynthesis</keyword>
<comment type="similarity">
    <text evidence="1">Belongs to the thiamine-monophosphate kinase family.</text>
</comment>
<keyword evidence="1" id="KW-0067">ATP-binding</keyword>
<feature type="binding site" evidence="1">
    <location>
        <position position="241"/>
    </location>
    <ligand>
        <name>Mg(2+)</name>
        <dbReference type="ChEBI" id="CHEBI:18420"/>
        <label>5</label>
    </ligand>
</feature>
<comment type="catalytic activity">
    <reaction evidence="1">
        <text>thiamine phosphate + ATP = thiamine diphosphate + ADP</text>
        <dbReference type="Rhea" id="RHEA:15913"/>
        <dbReference type="ChEBI" id="CHEBI:30616"/>
        <dbReference type="ChEBI" id="CHEBI:37575"/>
        <dbReference type="ChEBI" id="CHEBI:58937"/>
        <dbReference type="ChEBI" id="CHEBI:456216"/>
        <dbReference type="EC" id="2.7.4.16"/>
    </reaction>
</comment>
<dbReference type="CDD" id="cd02194">
    <property type="entry name" value="ThiL"/>
    <property type="match status" value="1"/>
</dbReference>
<dbReference type="Gene3D" id="3.90.650.10">
    <property type="entry name" value="PurM-like C-terminal domain"/>
    <property type="match status" value="1"/>
</dbReference>
<feature type="binding site" evidence="1">
    <location>
        <position position="61"/>
    </location>
    <ligand>
        <name>substrate</name>
    </ligand>
</feature>